<evidence type="ECO:0000256" key="5">
    <source>
        <dbReference type="ARBA" id="ARBA00023004"/>
    </source>
</evidence>
<keyword evidence="5" id="KW-0408">Iron</keyword>
<proteinExistence type="predicted"/>
<keyword evidence="4" id="KW-0560">Oxidoreductase</keyword>
<name>A0ABD3N2L6_9STRA</name>
<protein>
    <recommendedName>
        <fullName evidence="7">Fe2OG dioxygenase domain-containing protein</fullName>
    </recommendedName>
</protein>
<evidence type="ECO:0000313" key="9">
    <source>
        <dbReference type="Proteomes" id="UP001530400"/>
    </source>
</evidence>
<feature type="domain" description="Fe2OG dioxygenase" evidence="7">
    <location>
        <begin position="476"/>
        <end position="628"/>
    </location>
</feature>
<feature type="region of interest" description="Disordered" evidence="6">
    <location>
        <begin position="1"/>
        <end position="25"/>
    </location>
</feature>
<organism evidence="8 9">
    <name type="scientific">Cyclotella atomus</name>
    <dbReference type="NCBI Taxonomy" id="382360"/>
    <lineage>
        <taxon>Eukaryota</taxon>
        <taxon>Sar</taxon>
        <taxon>Stramenopiles</taxon>
        <taxon>Ochrophyta</taxon>
        <taxon>Bacillariophyta</taxon>
        <taxon>Coscinodiscophyceae</taxon>
        <taxon>Thalassiosirophycidae</taxon>
        <taxon>Stephanodiscales</taxon>
        <taxon>Stephanodiscaceae</taxon>
        <taxon>Cyclotella</taxon>
    </lineage>
</organism>
<dbReference type="Proteomes" id="UP001530400">
    <property type="component" value="Unassembled WGS sequence"/>
</dbReference>
<feature type="region of interest" description="Disordered" evidence="6">
    <location>
        <begin position="452"/>
        <end position="473"/>
    </location>
</feature>
<comment type="cofactor">
    <cofactor evidence="1">
        <name>L-ascorbate</name>
        <dbReference type="ChEBI" id="CHEBI:38290"/>
    </cofactor>
</comment>
<gene>
    <name evidence="8" type="ORF">ACHAWO_008356</name>
</gene>
<dbReference type="PROSITE" id="PS51471">
    <property type="entry name" value="FE2OG_OXY"/>
    <property type="match status" value="1"/>
</dbReference>
<feature type="compositionally biased region" description="Basic residues" evidence="6">
    <location>
        <begin position="1"/>
        <end position="12"/>
    </location>
</feature>
<dbReference type="PANTHER" id="PTHR10869:SF247">
    <property type="entry name" value="FE2OG DIOXYGENASE DOMAIN-CONTAINING PROTEIN"/>
    <property type="match status" value="1"/>
</dbReference>
<dbReference type="EMBL" id="JALLPJ020001320">
    <property type="protein sequence ID" value="KAL3769982.1"/>
    <property type="molecule type" value="Genomic_DNA"/>
</dbReference>
<evidence type="ECO:0000256" key="3">
    <source>
        <dbReference type="ARBA" id="ARBA00022964"/>
    </source>
</evidence>
<sequence>MGKRGKASRKRNRDNNDSAPPSLLASKILKKHHANEHQKETLSDDDGDTGLLHGISNEALNTTMATLQRLCRLSNINVKPAIKDKRYKNLRRLLYELQTSLGVQVSSKSAGITSNGLSFTSMGVNVMPSSKITNDITEQIENGAWDKAVITLRNLGRIEEIKRLMHETSGDNGASDASSGQYRPKLGALQRWVREIDAAGTDDPLALEVLDAMLRVVAPESIVTIGESDLARASWAKLGVGMGVDDNQNVDSKEGCIRLFPAFTAGVSTCDELNTNITYQPSNDVFDKLVSNTTCGNDGIRRISEVNTITRDDCFRVCGHEDGADRKPPNKFDLDLITTSVFNEKQMLYDNEDYRTISACNVLFTPVDNSYPAIKSTAIPYVQGTFLLENVLSPHECDRMIAAAEMAGYSPDEPLAGQPGDSVLAHACVWVVDHQMERTIFNRVKDFLPSYKESKPKKQQSSNGEGQDNESYHPLGVNRRFRFYRYVPGRYYRPHIDGAWPSSGFDINGDYRYDVNDVSNKNGVQFVQQEGTSKEIVDTNINDQDQSSTRHQLSRLTFLIYLNDDFDGGHTTFFMPAKDKEGVLNAFPVRPCRGCVLVFPHGTCAAPLHEGSPVLKGCKYVVRTEVEYYV</sequence>
<evidence type="ECO:0000256" key="6">
    <source>
        <dbReference type="SAM" id="MobiDB-lite"/>
    </source>
</evidence>
<evidence type="ECO:0000256" key="4">
    <source>
        <dbReference type="ARBA" id="ARBA00023002"/>
    </source>
</evidence>
<dbReference type="InterPro" id="IPR006620">
    <property type="entry name" value="Pro_4_hyd_alph"/>
</dbReference>
<dbReference type="GO" id="GO:0046872">
    <property type="term" value="F:metal ion binding"/>
    <property type="evidence" value="ECO:0007669"/>
    <property type="project" value="UniProtKB-KW"/>
</dbReference>
<dbReference type="InterPro" id="IPR045054">
    <property type="entry name" value="P4HA-like"/>
</dbReference>
<dbReference type="GO" id="GO:0051213">
    <property type="term" value="F:dioxygenase activity"/>
    <property type="evidence" value="ECO:0007669"/>
    <property type="project" value="UniProtKB-KW"/>
</dbReference>
<reference evidence="8 9" key="1">
    <citation type="submission" date="2024-10" db="EMBL/GenBank/DDBJ databases">
        <title>Updated reference genomes for cyclostephanoid diatoms.</title>
        <authorList>
            <person name="Roberts W.R."/>
            <person name="Alverson A.J."/>
        </authorList>
    </citation>
    <scope>NUCLEOTIDE SEQUENCE [LARGE SCALE GENOMIC DNA]</scope>
    <source>
        <strain evidence="8 9">AJA010-31</strain>
    </source>
</reference>
<keyword evidence="3" id="KW-0223">Dioxygenase</keyword>
<evidence type="ECO:0000256" key="2">
    <source>
        <dbReference type="ARBA" id="ARBA00022723"/>
    </source>
</evidence>
<evidence type="ECO:0000313" key="8">
    <source>
        <dbReference type="EMBL" id="KAL3769982.1"/>
    </source>
</evidence>
<dbReference type="AlphaFoldDB" id="A0ABD3N2L6"/>
<dbReference type="Gene3D" id="2.60.120.620">
    <property type="entry name" value="q2cbj1_9rhob like domain"/>
    <property type="match status" value="1"/>
</dbReference>
<comment type="caution">
    <text evidence="8">The sequence shown here is derived from an EMBL/GenBank/DDBJ whole genome shotgun (WGS) entry which is preliminary data.</text>
</comment>
<keyword evidence="9" id="KW-1185">Reference proteome</keyword>
<keyword evidence="2" id="KW-0479">Metal-binding</keyword>
<dbReference type="SMART" id="SM00702">
    <property type="entry name" value="P4Hc"/>
    <property type="match status" value="1"/>
</dbReference>
<evidence type="ECO:0000256" key="1">
    <source>
        <dbReference type="ARBA" id="ARBA00001961"/>
    </source>
</evidence>
<dbReference type="InterPro" id="IPR005123">
    <property type="entry name" value="Oxoglu/Fe-dep_dioxygenase_dom"/>
</dbReference>
<dbReference type="PANTHER" id="PTHR10869">
    <property type="entry name" value="PROLYL 4-HYDROXYLASE ALPHA SUBUNIT"/>
    <property type="match status" value="1"/>
</dbReference>
<evidence type="ECO:0000259" key="7">
    <source>
        <dbReference type="PROSITE" id="PS51471"/>
    </source>
</evidence>
<accession>A0ABD3N2L6</accession>